<feature type="compositionally biased region" description="Basic residues" evidence="1">
    <location>
        <begin position="316"/>
        <end position="326"/>
    </location>
</feature>
<feature type="compositionally biased region" description="Low complexity" evidence="1">
    <location>
        <begin position="281"/>
        <end position="297"/>
    </location>
</feature>
<sequence length="516" mass="55142">MTLTVIDPPPPSATELERDTNALEIASCSAPMTVSVSAPSASSCLKLTSFDMDRGDLEGASILASLQGSTESSYQGPSGLLREISTSSVRSTDDLMSAKPFMLTSLSAPKASEMGGSAEAFLCFTGGSQDGISSARAGSTGLATHQVGMSFEGEDQATALPSFRSRGAGSFRSLGRSTSGLFRSSLSEGLPLGLLPPSASIAASRSGSCDGARAPFLWNCHSVSTDNFLHVVANASVPPSAASTSSAFNVKPDYKVRAEDQGEGREEASAAKAEEEPEPEAPAQRPQRAAAARAVSRVQEEEEEDEEEDSEDDHPKRKGSSGKRKAGAAAGGKSRKRARAEEAGRSGLHVRERPDMQKKARDGQEHWLCQVKAIRKMWTDRREWEAQERYQAQVETCAAMQIKSQHECLLRTLQMSATDGLIVPLPFRDCGPESFLGWTGFRVVMDKAQEFRSRIDALFPAPLKENTLHTSFRRAGLVPDKWSSGWLGLTAFKYSNDKRVAYAPTPAAAAAARGGA</sequence>
<protein>
    <submittedName>
        <fullName evidence="2">Uncharacterized protein</fullName>
    </submittedName>
</protein>
<feature type="compositionally biased region" description="Basic and acidic residues" evidence="1">
    <location>
        <begin position="339"/>
        <end position="363"/>
    </location>
</feature>
<feature type="compositionally biased region" description="Acidic residues" evidence="1">
    <location>
        <begin position="300"/>
        <end position="312"/>
    </location>
</feature>
<evidence type="ECO:0000313" key="2">
    <source>
        <dbReference type="EMBL" id="CAD8954957.1"/>
    </source>
</evidence>
<proteinExistence type="predicted"/>
<accession>A0A7S1DQW0</accession>
<dbReference type="EMBL" id="HBFX01015710">
    <property type="protein sequence ID" value="CAD8954957.1"/>
    <property type="molecule type" value="Transcribed_RNA"/>
</dbReference>
<name>A0A7S1DQW0_HEMAN</name>
<organism evidence="2">
    <name type="scientific">Hemiselmis andersenii</name>
    <name type="common">Cryptophyte alga</name>
    <dbReference type="NCBI Taxonomy" id="464988"/>
    <lineage>
        <taxon>Eukaryota</taxon>
        <taxon>Cryptophyceae</taxon>
        <taxon>Cryptomonadales</taxon>
        <taxon>Hemiselmidaceae</taxon>
        <taxon>Hemiselmis</taxon>
    </lineage>
</organism>
<feature type="region of interest" description="Disordered" evidence="1">
    <location>
        <begin position="252"/>
        <end position="363"/>
    </location>
</feature>
<feature type="compositionally biased region" description="Basic and acidic residues" evidence="1">
    <location>
        <begin position="252"/>
        <end position="274"/>
    </location>
</feature>
<gene>
    <name evidence="2" type="ORF">HAND00432_LOCUS9495</name>
</gene>
<evidence type="ECO:0000256" key="1">
    <source>
        <dbReference type="SAM" id="MobiDB-lite"/>
    </source>
</evidence>
<dbReference type="AlphaFoldDB" id="A0A7S1DQW0"/>
<reference evidence="2" key="1">
    <citation type="submission" date="2021-01" db="EMBL/GenBank/DDBJ databases">
        <authorList>
            <person name="Corre E."/>
            <person name="Pelletier E."/>
            <person name="Niang G."/>
            <person name="Scheremetjew M."/>
            <person name="Finn R."/>
            <person name="Kale V."/>
            <person name="Holt S."/>
            <person name="Cochrane G."/>
            <person name="Meng A."/>
            <person name="Brown T."/>
            <person name="Cohen L."/>
        </authorList>
    </citation>
    <scope>NUCLEOTIDE SEQUENCE</scope>
    <source>
        <strain evidence="2">CCMP644</strain>
    </source>
</reference>